<proteinExistence type="inferred from homology"/>
<dbReference type="Gene3D" id="3.30.470.20">
    <property type="entry name" value="ATP-grasp fold, B domain"/>
    <property type="match status" value="1"/>
</dbReference>
<dbReference type="HAMAP" id="MF_00162">
    <property type="entry name" value="GSH_S"/>
    <property type="match status" value="1"/>
</dbReference>
<comment type="similarity">
    <text evidence="10">Belongs to the prokaryotic GSH synthase family.</text>
</comment>
<evidence type="ECO:0000256" key="4">
    <source>
        <dbReference type="ARBA" id="ARBA00022684"/>
    </source>
</evidence>
<dbReference type="NCBIfam" id="TIGR01380">
    <property type="entry name" value="glut_syn"/>
    <property type="match status" value="1"/>
</dbReference>
<evidence type="ECO:0000313" key="13">
    <source>
        <dbReference type="Proteomes" id="UP000298596"/>
    </source>
</evidence>
<dbReference type="Gene3D" id="3.40.50.20">
    <property type="match status" value="1"/>
</dbReference>
<keyword evidence="4 10" id="KW-0317">Glutathione biosynthesis</keyword>
<evidence type="ECO:0000256" key="9">
    <source>
        <dbReference type="ARBA" id="ARBA00023211"/>
    </source>
</evidence>
<dbReference type="SUPFAM" id="SSF52440">
    <property type="entry name" value="PreATP-grasp domain"/>
    <property type="match status" value="1"/>
</dbReference>
<feature type="domain" description="ATP-grasp" evidence="11">
    <location>
        <begin position="125"/>
        <end position="309"/>
    </location>
</feature>
<gene>
    <name evidence="10" type="primary">gshB</name>
    <name evidence="12" type="ORF">D3867_12320</name>
</gene>
<dbReference type="GO" id="GO:0046872">
    <property type="term" value="F:metal ion binding"/>
    <property type="evidence" value="ECO:0007669"/>
    <property type="project" value="UniProtKB-KW"/>
</dbReference>
<dbReference type="AlphaFoldDB" id="A0A4D8PZE4"/>
<comment type="cofactor">
    <cofactor evidence="2">
        <name>Mg(2+)</name>
        <dbReference type="ChEBI" id="CHEBI:18420"/>
    </cofactor>
</comment>
<dbReference type="UniPathway" id="UPA00142">
    <property type="reaction ID" value="UER00210"/>
</dbReference>
<evidence type="ECO:0000256" key="3">
    <source>
        <dbReference type="ARBA" id="ARBA00022598"/>
    </source>
</evidence>
<dbReference type="Pfam" id="PF02951">
    <property type="entry name" value="GSH-S_N"/>
    <property type="match status" value="1"/>
</dbReference>
<protein>
    <recommendedName>
        <fullName evidence="10">Glutathione synthetase</fullName>
        <ecNumber evidence="10">6.3.2.3</ecNumber>
    </recommendedName>
    <alternativeName>
        <fullName evidence="10">GSH synthetase</fullName>
        <shortName evidence="10">GSH-S</shortName>
        <shortName evidence="10">GSHase</shortName>
    </alternativeName>
    <alternativeName>
        <fullName evidence="10">Glutathione synthase</fullName>
    </alternativeName>
</protein>
<dbReference type="Gene3D" id="3.30.1490.20">
    <property type="entry name" value="ATP-grasp fold, A domain"/>
    <property type="match status" value="1"/>
</dbReference>
<sequence>MSLAVAFQMDPIESINIDTDSSFMMALEAQKRGHTLYHYHPRDLSLTGNVLTARLREMTVVRKKGAHYTLGEPRIVDLSTMDVVLMRQDPPFDMAYITATHMLEHIQPKVLVLNDPAEVRNAPEKLFVTHFPDLMPPTLITSDKQAVLDFRAQHKDIIVKPLFGNGGAGVFHLKPDDENLGSLLELFTQLYREPVIVQKYLPEIRQGDKRIILIDGEPAGAVSRMPQEGEARANFHAGGSAKKTELTPREQEICKAIGPVLREKGLVFVGIDVIGDYMTEINVTSPTGIQEINRLDGSALEATLWDAIERRHRENKGENKGA</sequence>
<evidence type="ECO:0000256" key="10">
    <source>
        <dbReference type="HAMAP-Rule" id="MF_00162"/>
    </source>
</evidence>
<dbReference type="InterPro" id="IPR006284">
    <property type="entry name" value="Glut_synth_pro"/>
</dbReference>
<keyword evidence="5" id="KW-0479">Metal-binding</keyword>
<dbReference type="GO" id="GO:0004363">
    <property type="term" value="F:glutathione synthase activity"/>
    <property type="evidence" value="ECO:0007669"/>
    <property type="project" value="UniProtKB-UniRule"/>
</dbReference>
<keyword evidence="7 10" id="KW-0067">ATP-binding</keyword>
<dbReference type="PROSITE" id="PS50975">
    <property type="entry name" value="ATP_GRASP"/>
    <property type="match status" value="1"/>
</dbReference>
<evidence type="ECO:0000256" key="7">
    <source>
        <dbReference type="ARBA" id="ARBA00022840"/>
    </source>
</evidence>
<dbReference type="InterPro" id="IPR013815">
    <property type="entry name" value="ATP_grasp_subdomain_1"/>
</dbReference>
<dbReference type="SUPFAM" id="SSF56059">
    <property type="entry name" value="Glutathione synthetase ATP-binding domain-like"/>
    <property type="match status" value="1"/>
</dbReference>
<comment type="cofactor">
    <cofactor evidence="1">
        <name>Mn(2+)</name>
        <dbReference type="ChEBI" id="CHEBI:29035"/>
    </cofactor>
</comment>
<evidence type="ECO:0000256" key="6">
    <source>
        <dbReference type="ARBA" id="ARBA00022741"/>
    </source>
</evidence>
<evidence type="ECO:0000313" key="12">
    <source>
        <dbReference type="EMBL" id="QCO02728.1"/>
    </source>
</evidence>
<dbReference type="EC" id="6.3.2.3" evidence="10"/>
<organism evidence="12 13">
    <name type="scientific">Azospirillum brasilense</name>
    <dbReference type="NCBI Taxonomy" id="192"/>
    <lineage>
        <taxon>Bacteria</taxon>
        <taxon>Pseudomonadati</taxon>
        <taxon>Pseudomonadota</taxon>
        <taxon>Alphaproteobacteria</taxon>
        <taxon>Rhodospirillales</taxon>
        <taxon>Azospirillaceae</taxon>
        <taxon>Azospirillum</taxon>
    </lineage>
</organism>
<dbReference type="InterPro" id="IPR016185">
    <property type="entry name" value="PreATP-grasp_dom_sf"/>
</dbReference>
<keyword evidence="9" id="KW-0464">Manganese</keyword>
<evidence type="ECO:0000256" key="5">
    <source>
        <dbReference type="ARBA" id="ARBA00022723"/>
    </source>
</evidence>
<keyword evidence="3 10" id="KW-0436">Ligase</keyword>
<keyword evidence="6 10" id="KW-0547">Nucleotide-binding</keyword>
<dbReference type="GO" id="GO:0005524">
    <property type="term" value="F:ATP binding"/>
    <property type="evidence" value="ECO:0007669"/>
    <property type="project" value="UniProtKB-UniRule"/>
</dbReference>
<dbReference type="InterPro" id="IPR004215">
    <property type="entry name" value="GSHS_N"/>
</dbReference>
<keyword evidence="8" id="KW-0460">Magnesium</keyword>
<dbReference type="NCBIfam" id="NF003573">
    <property type="entry name" value="PRK05246.1"/>
    <property type="match status" value="1"/>
</dbReference>
<dbReference type="Proteomes" id="UP000298596">
    <property type="component" value="Chromosome"/>
</dbReference>
<reference evidence="12 13" key="1">
    <citation type="submission" date="2018-09" db="EMBL/GenBank/DDBJ databases">
        <title>Whole genome based analysis of evolution and adaptive divergence in Indian and Brazilian strains of Azospirillum brasilense.</title>
        <authorList>
            <person name="Singh C."/>
            <person name="Tripathi A.K."/>
        </authorList>
    </citation>
    <scope>NUCLEOTIDE SEQUENCE [LARGE SCALE GENOMIC DNA]</scope>
    <source>
        <strain evidence="12 13">MTCC4036</strain>
    </source>
</reference>
<evidence type="ECO:0000256" key="1">
    <source>
        <dbReference type="ARBA" id="ARBA00001936"/>
    </source>
</evidence>
<name>A0A4D8PZE4_AZOBR</name>
<dbReference type="InterPro" id="IPR004218">
    <property type="entry name" value="GSHS_ATP-bd"/>
</dbReference>
<dbReference type="PANTHER" id="PTHR21621">
    <property type="entry name" value="RIBOSOMAL PROTEIN S6 MODIFICATION PROTEIN"/>
    <property type="match status" value="1"/>
</dbReference>
<evidence type="ECO:0000259" key="11">
    <source>
        <dbReference type="PROSITE" id="PS50975"/>
    </source>
</evidence>
<dbReference type="GO" id="GO:0005737">
    <property type="term" value="C:cytoplasm"/>
    <property type="evidence" value="ECO:0007669"/>
    <property type="project" value="TreeGrafter"/>
</dbReference>
<evidence type="ECO:0000256" key="2">
    <source>
        <dbReference type="ARBA" id="ARBA00001946"/>
    </source>
</evidence>
<comment type="catalytic activity">
    <reaction evidence="10">
        <text>gamma-L-glutamyl-L-cysteine + glycine + ATP = glutathione + ADP + phosphate + H(+)</text>
        <dbReference type="Rhea" id="RHEA:13557"/>
        <dbReference type="ChEBI" id="CHEBI:15378"/>
        <dbReference type="ChEBI" id="CHEBI:30616"/>
        <dbReference type="ChEBI" id="CHEBI:43474"/>
        <dbReference type="ChEBI" id="CHEBI:57305"/>
        <dbReference type="ChEBI" id="CHEBI:57925"/>
        <dbReference type="ChEBI" id="CHEBI:58173"/>
        <dbReference type="ChEBI" id="CHEBI:456216"/>
        <dbReference type="EC" id="6.3.2.3"/>
    </reaction>
</comment>
<dbReference type="EMBL" id="CP032330">
    <property type="protein sequence ID" value="QCO02728.1"/>
    <property type="molecule type" value="Genomic_DNA"/>
</dbReference>
<dbReference type="InterPro" id="IPR011761">
    <property type="entry name" value="ATP-grasp"/>
</dbReference>
<dbReference type="Pfam" id="PF02955">
    <property type="entry name" value="GSH-S_ATP"/>
    <property type="match status" value="1"/>
</dbReference>
<dbReference type="PANTHER" id="PTHR21621:SF4">
    <property type="entry name" value="GLUTATHIONE SYNTHETASE"/>
    <property type="match status" value="1"/>
</dbReference>
<comment type="pathway">
    <text evidence="10">Sulfur metabolism; glutathione biosynthesis; glutathione from L-cysteine and L-glutamate: step 2/2.</text>
</comment>
<accession>A0A4D8PZE4</accession>
<evidence type="ECO:0000256" key="8">
    <source>
        <dbReference type="ARBA" id="ARBA00022842"/>
    </source>
</evidence>